<reference evidence="1" key="1">
    <citation type="submission" date="2018-05" db="EMBL/GenBank/DDBJ databases">
        <title>Draft genome of Mucuna pruriens seed.</title>
        <authorList>
            <person name="Nnadi N.E."/>
            <person name="Vos R."/>
            <person name="Hasami M.H."/>
            <person name="Devisetty U.K."/>
            <person name="Aguiy J.C."/>
        </authorList>
    </citation>
    <scope>NUCLEOTIDE SEQUENCE [LARGE SCALE GENOMIC DNA]</scope>
    <source>
        <strain evidence="1">JCA_2017</strain>
    </source>
</reference>
<evidence type="ECO:0000313" key="1">
    <source>
        <dbReference type="EMBL" id="RDX69281.1"/>
    </source>
</evidence>
<protein>
    <submittedName>
        <fullName evidence="1">Uncharacterized protein</fullName>
    </submittedName>
</protein>
<accession>A0A371ETA1</accession>
<gene>
    <name evidence="1" type="ORF">CR513_51628</name>
</gene>
<comment type="caution">
    <text evidence="1">The sequence shown here is derived from an EMBL/GenBank/DDBJ whole genome shotgun (WGS) entry which is preliminary data.</text>
</comment>
<keyword evidence="2" id="KW-1185">Reference proteome</keyword>
<dbReference type="AlphaFoldDB" id="A0A371ETA1"/>
<feature type="non-terminal residue" evidence="1">
    <location>
        <position position="178"/>
    </location>
</feature>
<name>A0A371ETA1_MUCPR</name>
<dbReference type="EMBL" id="QJKJ01012181">
    <property type="protein sequence ID" value="RDX69281.1"/>
    <property type="molecule type" value="Genomic_DNA"/>
</dbReference>
<sequence>MNHGRVEKRYDLKFVTCGLESLRAIFEQKGLHILKNAMNKIRNGHDHFRPMSEQSWTNIGFLYISKIRVLLPRKIEHLIKEPQHIVLKYQQCQEELQQSAIEEGTFANDSSSTSINNNGVYYEVIRGKNKKGNVYGLARLTNKFMRSSCILTNLITMSMVQQIEEMQKKLRRSHLRTK</sequence>
<organism evidence="1 2">
    <name type="scientific">Mucuna pruriens</name>
    <name type="common">Velvet bean</name>
    <name type="synonym">Dolichos pruriens</name>
    <dbReference type="NCBI Taxonomy" id="157652"/>
    <lineage>
        <taxon>Eukaryota</taxon>
        <taxon>Viridiplantae</taxon>
        <taxon>Streptophyta</taxon>
        <taxon>Embryophyta</taxon>
        <taxon>Tracheophyta</taxon>
        <taxon>Spermatophyta</taxon>
        <taxon>Magnoliopsida</taxon>
        <taxon>eudicotyledons</taxon>
        <taxon>Gunneridae</taxon>
        <taxon>Pentapetalae</taxon>
        <taxon>rosids</taxon>
        <taxon>fabids</taxon>
        <taxon>Fabales</taxon>
        <taxon>Fabaceae</taxon>
        <taxon>Papilionoideae</taxon>
        <taxon>50 kb inversion clade</taxon>
        <taxon>NPAAA clade</taxon>
        <taxon>indigoferoid/millettioid clade</taxon>
        <taxon>Phaseoleae</taxon>
        <taxon>Mucuna</taxon>
    </lineage>
</organism>
<dbReference type="Proteomes" id="UP000257109">
    <property type="component" value="Unassembled WGS sequence"/>
</dbReference>
<evidence type="ECO:0000313" key="2">
    <source>
        <dbReference type="Proteomes" id="UP000257109"/>
    </source>
</evidence>
<proteinExistence type="predicted"/>